<dbReference type="PRINTS" id="PR00344">
    <property type="entry name" value="BCTRLSENSOR"/>
</dbReference>
<dbReference type="InterPro" id="IPR036097">
    <property type="entry name" value="HisK_dim/P_sf"/>
</dbReference>
<keyword evidence="3 7" id="KW-0597">Phosphoprotein</keyword>
<dbReference type="InterPro" id="IPR011006">
    <property type="entry name" value="CheY-like_superfamily"/>
</dbReference>
<dbReference type="Proteomes" id="UP001597092">
    <property type="component" value="Unassembled WGS sequence"/>
</dbReference>
<proteinExistence type="predicted"/>
<dbReference type="CDD" id="cd00082">
    <property type="entry name" value="HisKA"/>
    <property type="match status" value="1"/>
</dbReference>
<dbReference type="Gene3D" id="3.30.450.40">
    <property type="match status" value="1"/>
</dbReference>
<evidence type="ECO:0000259" key="11">
    <source>
        <dbReference type="PROSITE" id="PS50113"/>
    </source>
</evidence>
<dbReference type="SMART" id="SM00387">
    <property type="entry name" value="HATPase_c"/>
    <property type="match status" value="1"/>
</dbReference>
<evidence type="ECO:0000256" key="5">
    <source>
        <dbReference type="ARBA" id="ARBA00022777"/>
    </source>
</evidence>
<dbReference type="InterPro" id="IPR035965">
    <property type="entry name" value="PAS-like_dom_sf"/>
</dbReference>
<dbReference type="InterPro" id="IPR001789">
    <property type="entry name" value="Sig_transdc_resp-reg_receiver"/>
</dbReference>
<keyword evidence="4" id="KW-0808">Transferase</keyword>
<evidence type="ECO:0000259" key="9">
    <source>
        <dbReference type="PROSITE" id="PS50110"/>
    </source>
</evidence>
<dbReference type="EC" id="2.7.13.3" evidence="2"/>
<feature type="modified residue" description="4-aspartylphosphate" evidence="7">
    <location>
        <position position="67"/>
    </location>
</feature>
<dbReference type="CDD" id="cd00075">
    <property type="entry name" value="HATPase"/>
    <property type="match status" value="1"/>
</dbReference>
<dbReference type="GO" id="GO:0000160">
    <property type="term" value="P:phosphorelay signal transduction system"/>
    <property type="evidence" value="ECO:0007669"/>
    <property type="project" value="UniProtKB-KW"/>
</dbReference>
<name>A0ABD6DWG1_9EURY</name>
<dbReference type="PROSITE" id="PS50112">
    <property type="entry name" value="PAS"/>
    <property type="match status" value="1"/>
</dbReference>
<evidence type="ECO:0000256" key="3">
    <source>
        <dbReference type="ARBA" id="ARBA00022553"/>
    </source>
</evidence>
<keyword evidence="13" id="KW-1185">Reference proteome</keyword>
<dbReference type="InterPro" id="IPR005467">
    <property type="entry name" value="His_kinase_dom"/>
</dbReference>
<dbReference type="AlphaFoldDB" id="A0ABD6DWG1"/>
<evidence type="ECO:0000256" key="7">
    <source>
        <dbReference type="PROSITE-ProRule" id="PRU00169"/>
    </source>
</evidence>
<dbReference type="InterPro" id="IPR036890">
    <property type="entry name" value="HATPase_C_sf"/>
</dbReference>
<feature type="domain" description="Response regulatory" evidence="9">
    <location>
        <begin position="16"/>
        <end position="132"/>
    </location>
</feature>
<keyword evidence="6" id="KW-0902">Two-component regulatory system</keyword>
<accession>A0ABD6DWG1</accession>
<protein>
    <recommendedName>
        <fullName evidence="2">histidine kinase</fullName>
        <ecNumber evidence="2">2.7.13.3</ecNumber>
    </recommendedName>
</protein>
<dbReference type="SUPFAM" id="SSF55781">
    <property type="entry name" value="GAF domain-like"/>
    <property type="match status" value="1"/>
</dbReference>
<dbReference type="InterPro" id="IPR003594">
    <property type="entry name" value="HATPase_dom"/>
</dbReference>
<evidence type="ECO:0000259" key="10">
    <source>
        <dbReference type="PROSITE" id="PS50112"/>
    </source>
</evidence>
<gene>
    <name evidence="12" type="ORF">ACFSAS_13360</name>
</gene>
<dbReference type="Gene3D" id="3.30.565.10">
    <property type="entry name" value="Histidine kinase-like ATPase, C-terminal domain"/>
    <property type="match status" value="1"/>
</dbReference>
<dbReference type="CDD" id="cd00130">
    <property type="entry name" value="PAS"/>
    <property type="match status" value="1"/>
</dbReference>
<dbReference type="Gene3D" id="1.10.287.130">
    <property type="match status" value="1"/>
</dbReference>
<organism evidence="12 13">
    <name type="scientific">Halobellus litoreus</name>
    <dbReference type="NCBI Taxonomy" id="755310"/>
    <lineage>
        <taxon>Archaea</taxon>
        <taxon>Methanobacteriati</taxon>
        <taxon>Methanobacteriota</taxon>
        <taxon>Stenosarchaea group</taxon>
        <taxon>Halobacteria</taxon>
        <taxon>Halobacteriales</taxon>
        <taxon>Haloferacaceae</taxon>
        <taxon>Halobellus</taxon>
    </lineage>
</organism>
<dbReference type="InterPro" id="IPR029016">
    <property type="entry name" value="GAF-like_dom_sf"/>
</dbReference>
<feature type="domain" description="PAC" evidence="11">
    <location>
        <begin position="220"/>
        <end position="272"/>
    </location>
</feature>
<dbReference type="InterPro" id="IPR000700">
    <property type="entry name" value="PAS-assoc_C"/>
</dbReference>
<dbReference type="PANTHER" id="PTHR43711:SF1">
    <property type="entry name" value="HISTIDINE KINASE 1"/>
    <property type="match status" value="1"/>
</dbReference>
<dbReference type="SMART" id="SM00091">
    <property type="entry name" value="PAS"/>
    <property type="match status" value="2"/>
</dbReference>
<comment type="catalytic activity">
    <reaction evidence="1">
        <text>ATP + protein L-histidine = ADP + protein N-phospho-L-histidine.</text>
        <dbReference type="EC" id="2.7.13.3"/>
    </reaction>
</comment>
<keyword evidence="5" id="KW-0418">Kinase</keyword>
<evidence type="ECO:0000256" key="2">
    <source>
        <dbReference type="ARBA" id="ARBA00012438"/>
    </source>
</evidence>
<dbReference type="Pfam" id="PF13185">
    <property type="entry name" value="GAF_2"/>
    <property type="match status" value="1"/>
</dbReference>
<evidence type="ECO:0000313" key="13">
    <source>
        <dbReference type="Proteomes" id="UP001597092"/>
    </source>
</evidence>
<comment type="caution">
    <text evidence="12">The sequence shown here is derived from an EMBL/GenBank/DDBJ whole genome shotgun (WGS) entry which is preliminary data.</text>
</comment>
<dbReference type="InterPro" id="IPR050736">
    <property type="entry name" value="Sensor_HK_Regulatory"/>
</dbReference>
<dbReference type="Gene3D" id="3.40.50.2300">
    <property type="match status" value="1"/>
</dbReference>
<dbReference type="GO" id="GO:0004673">
    <property type="term" value="F:protein histidine kinase activity"/>
    <property type="evidence" value="ECO:0007669"/>
    <property type="project" value="UniProtKB-EC"/>
</dbReference>
<dbReference type="Gene3D" id="3.30.450.20">
    <property type="entry name" value="PAS domain"/>
    <property type="match status" value="2"/>
</dbReference>
<dbReference type="PANTHER" id="PTHR43711">
    <property type="entry name" value="TWO-COMPONENT HISTIDINE KINASE"/>
    <property type="match status" value="1"/>
</dbReference>
<dbReference type="SUPFAM" id="SSF55874">
    <property type="entry name" value="ATPase domain of HSP90 chaperone/DNA topoisomerase II/histidine kinase"/>
    <property type="match status" value="1"/>
</dbReference>
<evidence type="ECO:0000256" key="1">
    <source>
        <dbReference type="ARBA" id="ARBA00000085"/>
    </source>
</evidence>
<reference evidence="12 13" key="1">
    <citation type="journal article" date="2019" name="Int. J. Syst. Evol. Microbiol.">
        <title>The Global Catalogue of Microorganisms (GCM) 10K type strain sequencing project: providing services to taxonomists for standard genome sequencing and annotation.</title>
        <authorList>
            <consortium name="The Broad Institute Genomics Platform"/>
            <consortium name="The Broad Institute Genome Sequencing Center for Infectious Disease"/>
            <person name="Wu L."/>
            <person name="Ma J."/>
        </authorList>
    </citation>
    <scope>NUCLEOTIDE SEQUENCE [LARGE SCALE GENOMIC DNA]</scope>
    <source>
        <strain evidence="12 13">CGMCC 1.10387</strain>
    </source>
</reference>
<feature type="domain" description="PAS" evidence="10">
    <location>
        <begin position="147"/>
        <end position="217"/>
    </location>
</feature>
<dbReference type="SMART" id="SM00448">
    <property type="entry name" value="REC"/>
    <property type="match status" value="1"/>
</dbReference>
<evidence type="ECO:0000256" key="6">
    <source>
        <dbReference type="ARBA" id="ARBA00023012"/>
    </source>
</evidence>
<dbReference type="SUPFAM" id="SSF47384">
    <property type="entry name" value="Homodimeric domain of signal transducing histidine kinase"/>
    <property type="match status" value="1"/>
</dbReference>
<dbReference type="PROSITE" id="PS50109">
    <property type="entry name" value="HIS_KIN"/>
    <property type="match status" value="1"/>
</dbReference>
<dbReference type="InterPro" id="IPR003018">
    <property type="entry name" value="GAF"/>
</dbReference>
<evidence type="ECO:0000256" key="4">
    <source>
        <dbReference type="ARBA" id="ARBA00022679"/>
    </source>
</evidence>
<dbReference type="NCBIfam" id="TIGR00229">
    <property type="entry name" value="sensory_box"/>
    <property type="match status" value="1"/>
</dbReference>
<sequence>MSETTGPPQDPPAEIRVLHVDDDPGIVDLTASFLTRFDDAFSVYTSTDPEAALERIRNERIDCVVSDYEMPGMDGLELLERVTEFDGDVPFILFTGRGSEEIASKAISAGVTDYLQKETGTEQYTVLANRIQNAVEQTHSQRALAESQRRLSRFIDQSPLGTIEYDETFTIVRVNEAATEITGYDAADLVGGTWLPIVPEDGRRHVAEIERKLLADRGGYQSLNDIVRQDGERRLCSWHNQVVTGEDGDIISIFSQFEDVTEEHEQRERLERTNILRSTLFETLPVGVLAEDADRNVLRVNERLLELFDLPGVPADVIGTDCEAFAREVSDMFADPDGFVTRINGLIEEREPTWNDELVLDDGRAFERNYRPIELPDGQGHLWVYYEITERKERERRLEALNETARELMAAESCEEVAEVGVDAAKTIIGLDANVVNLYREGEGLVPVAATDTARELVGPLPTFAEREGIAWRVFERGEAKSIDDVQSDPDVYNPETPIRSEMFVPLDEYGILIAGSPTPDAFDDEDVVLSEILGINIVTALEQVQRNQRIRERERELTRQNARLEEFASVVSHDLRNPLNVAEGRLDLALDECDSEQLEYVADAHDRMAELIDDLLTLARERDTEIELTPVALSSFVRSCWQNVDTGDAAVTVGVEGTVEADETQLRQLFENLLRNAVEHGGETVTVGALDDGFYVEDDGPGIPPDKRDEVFEYGYSTTHGGTGFGLSIVKQCAEAHGWEIGVTDGADGGARFEITGVDVGEE</sequence>
<dbReference type="InterPro" id="IPR013656">
    <property type="entry name" value="PAS_4"/>
</dbReference>
<dbReference type="PROSITE" id="PS50110">
    <property type="entry name" value="RESPONSE_REGULATORY"/>
    <property type="match status" value="1"/>
</dbReference>
<dbReference type="SMART" id="SM00388">
    <property type="entry name" value="HisKA"/>
    <property type="match status" value="1"/>
</dbReference>
<dbReference type="Pfam" id="PF08448">
    <property type="entry name" value="PAS_4"/>
    <property type="match status" value="2"/>
</dbReference>
<dbReference type="RefSeq" id="WP_256305841.1">
    <property type="nucleotide sequence ID" value="NZ_JANHAW010000001.1"/>
</dbReference>
<dbReference type="EMBL" id="JBHUDP010000005">
    <property type="protein sequence ID" value="MFD1686598.1"/>
    <property type="molecule type" value="Genomic_DNA"/>
</dbReference>
<dbReference type="Pfam" id="PF00512">
    <property type="entry name" value="HisKA"/>
    <property type="match status" value="1"/>
</dbReference>
<dbReference type="Pfam" id="PF02518">
    <property type="entry name" value="HATPase_c"/>
    <property type="match status" value="1"/>
</dbReference>
<dbReference type="InterPro" id="IPR004358">
    <property type="entry name" value="Sig_transdc_His_kin-like_C"/>
</dbReference>
<evidence type="ECO:0000313" key="12">
    <source>
        <dbReference type="EMBL" id="MFD1686598.1"/>
    </source>
</evidence>
<dbReference type="SUPFAM" id="SSF52172">
    <property type="entry name" value="CheY-like"/>
    <property type="match status" value="1"/>
</dbReference>
<feature type="domain" description="Histidine kinase" evidence="8">
    <location>
        <begin position="571"/>
        <end position="757"/>
    </location>
</feature>
<dbReference type="SUPFAM" id="SSF55785">
    <property type="entry name" value="PYP-like sensor domain (PAS domain)"/>
    <property type="match status" value="2"/>
</dbReference>
<evidence type="ECO:0000259" key="8">
    <source>
        <dbReference type="PROSITE" id="PS50109"/>
    </source>
</evidence>
<dbReference type="InterPro" id="IPR000014">
    <property type="entry name" value="PAS"/>
</dbReference>
<dbReference type="InterPro" id="IPR003661">
    <property type="entry name" value="HisK_dim/P_dom"/>
</dbReference>
<dbReference type="PROSITE" id="PS50113">
    <property type="entry name" value="PAC"/>
    <property type="match status" value="1"/>
</dbReference>
<dbReference type="Pfam" id="PF00072">
    <property type="entry name" value="Response_reg"/>
    <property type="match status" value="1"/>
</dbReference>